<dbReference type="RefSeq" id="WP_007305593.1">
    <property type="nucleotide sequence ID" value="NZ_AADV02000016.1"/>
</dbReference>
<protein>
    <recommendedName>
        <fullName evidence="7">Cytosine-specific methyltransferase</fullName>
        <ecNumber evidence="7">2.1.1.37</ecNumber>
    </recommendedName>
</protein>
<dbReference type="InterPro" id="IPR018117">
    <property type="entry name" value="C5_DNA_meth_AS"/>
</dbReference>
<dbReference type="InterPro" id="IPR050390">
    <property type="entry name" value="C5-Methyltransferase"/>
</dbReference>
<reference evidence="8" key="3">
    <citation type="submission" date="2016-12" db="EMBL/GenBank/DDBJ databases">
        <title>Annotation of the draft genome assembly of Crocosphaera watsonii WH 8501.</title>
        <authorList>
            <consortium name="US DOE Joint Genome Institute (JGI-ORNL)"/>
            <person name="Larimer F."/>
            <person name="Land M."/>
        </authorList>
    </citation>
    <scope>NUCLEOTIDE SEQUENCE</scope>
    <source>
        <strain evidence="8">WH 8501</strain>
    </source>
</reference>
<comment type="catalytic activity">
    <reaction evidence="7">
        <text>a 2'-deoxycytidine in DNA + S-adenosyl-L-methionine = a 5-methyl-2'-deoxycytidine in DNA + S-adenosyl-L-homocysteine + H(+)</text>
        <dbReference type="Rhea" id="RHEA:13681"/>
        <dbReference type="Rhea" id="RHEA-COMP:11369"/>
        <dbReference type="Rhea" id="RHEA-COMP:11370"/>
        <dbReference type="ChEBI" id="CHEBI:15378"/>
        <dbReference type="ChEBI" id="CHEBI:57856"/>
        <dbReference type="ChEBI" id="CHEBI:59789"/>
        <dbReference type="ChEBI" id="CHEBI:85452"/>
        <dbReference type="ChEBI" id="CHEBI:85454"/>
        <dbReference type="EC" id="2.1.1.37"/>
    </reaction>
</comment>
<dbReference type="InterPro" id="IPR001525">
    <property type="entry name" value="C5_MeTfrase"/>
</dbReference>
<reference evidence="8" key="1">
    <citation type="submission" date="2004-02" db="EMBL/GenBank/DDBJ databases">
        <authorList>
            <consortium name="DOE Joint Genome Institute"/>
        </authorList>
    </citation>
    <scope>NUCLEOTIDE SEQUENCE [LARGE SCALE GENOMIC DNA]</scope>
    <source>
        <strain evidence="8">WH 8501</strain>
    </source>
</reference>
<proteinExistence type="inferred from homology"/>
<dbReference type="GO" id="GO:0032259">
    <property type="term" value="P:methylation"/>
    <property type="evidence" value="ECO:0007669"/>
    <property type="project" value="UniProtKB-KW"/>
</dbReference>
<dbReference type="Gene3D" id="3.40.50.150">
    <property type="entry name" value="Vaccinia Virus protein VP39"/>
    <property type="match status" value="1"/>
</dbReference>
<dbReference type="InterPro" id="IPR029063">
    <property type="entry name" value="SAM-dependent_MTases_sf"/>
</dbReference>
<dbReference type="NCBIfam" id="TIGR00675">
    <property type="entry name" value="dcm"/>
    <property type="match status" value="1"/>
</dbReference>
<evidence type="ECO:0000256" key="1">
    <source>
        <dbReference type="ARBA" id="ARBA00022603"/>
    </source>
</evidence>
<keyword evidence="2 5" id="KW-0808">Transferase</keyword>
<sequence>MNKTNQYSLLDLFSGCGGLSYGFQQAGFEVIAGIDNWKDALATFQKNHPTSQGILMDLAVASSSKISQQINKSIDVIVGGPPCQGFSISGKRNPDDPRNLLYKSFLRVIDYFQPKAIVMENVPNMVSMAQGRIREQILTDLGRLGYQVQYKILLASDYGVPQNRRRVIFVGVPKNYEFNFPIGDFTENKITCSQAMNDLPEESMTDGEPYPINPLSSYQKLMRIGSDQVYNHQITKHSQKTINTIAMVPDGGNYKDLPKHLQGTRKVNIAWTRYSSQKPSAA</sequence>
<name>Q4C3L0_CROWT</name>
<comment type="caution">
    <text evidence="8">The sequence shown here is derived from an EMBL/GenBank/DDBJ whole genome shotgun (WGS) entry which is preliminary data.</text>
</comment>
<dbReference type="GO" id="GO:0003886">
    <property type="term" value="F:DNA (cytosine-5-)-methyltransferase activity"/>
    <property type="evidence" value="ECO:0007669"/>
    <property type="project" value="UniProtKB-EC"/>
</dbReference>
<evidence type="ECO:0000313" key="9">
    <source>
        <dbReference type="Proteomes" id="UP000003922"/>
    </source>
</evidence>
<keyword evidence="4" id="KW-0680">Restriction system</keyword>
<evidence type="ECO:0000256" key="4">
    <source>
        <dbReference type="ARBA" id="ARBA00022747"/>
    </source>
</evidence>
<dbReference type="GO" id="GO:0009307">
    <property type="term" value="P:DNA restriction-modification system"/>
    <property type="evidence" value="ECO:0007669"/>
    <property type="project" value="UniProtKB-KW"/>
</dbReference>
<dbReference type="AlphaFoldDB" id="Q4C3L0"/>
<dbReference type="PROSITE" id="PS00094">
    <property type="entry name" value="C5_MTASE_1"/>
    <property type="match status" value="1"/>
</dbReference>
<evidence type="ECO:0000256" key="2">
    <source>
        <dbReference type="ARBA" id="ARBA00022679"/>
    </source>
</evidence>
<dbReference type="PRINTS" id="PR00105">
    <property type="entry name" value="C5METTRFRASE"/>
</dbReference>
<dbReference type="REBASE" id="16683">
    <property type="entry name" value="M.CwaWHORF3872P"/>
</dbReference>
<evidence type="ECO:0000256" key="5">
    <source>
        <dbReference type="PROSITE-ProRule" id="PRU01016"/>
    </source>
</evidence>
<dbReference type="Proteomes" id="UP000003922">
    <property type="component" value="Unassembled WGS sequence"/>
</dbReference>
<dbReference type="EMBL" id="AADV02000016">
    <property type="protein sequence ID" value="EAM50770.1"/>
    <property type="molecule type" value="Genomic_DNA"/>
</dbReference>
<dbReference type="EC" id="2.1.1.37" evidence="7"/>
<keyword evidence="9" id="KW-1185">Reference proteome</keyword>
<reference evidence="8" key="2">
    <citation type="submission" date="2005-06" db="EMBL/GenBank/DDBJ databases">
        <title>Sequencing of the draft genome and assembly of Crocosphaera watsonii WH 8501.</title>
        <authorList>
            <consortium name="US DOE Joint Genome Institute (JGI-PGF)"/>
            <person name="Copeland A."/>
            <person name="Lucas S."/>
            <person name="Lapidus A."/>
            <person name="Barry K."/>
            <person name="Detter C."/>
            <person name="Glavina T."/>
            <person name="Hammon N."/>
            <person name="Israni S."/>
            <person name="Pitluck S."/>
            <person name="Richardson P."/>
        </authorList>
    </citation>
    <scope>NUCLEOTIDE SEQUENCE [LARGE SCALE GENOMIC DNA]</scope>
    <source>
        <strain evidence="8">WH 8501</strain>
    </source>
</reference>
<evidence type="ECO:0000256" key="6">
    <source>
        <dbReference type="RuleBase" id="RU000416"/>
    </source>
</evidence>
<evidence type="ECO:0000256" key="7">
    <source>
        <dbReference type="RuleBase" id="RU000417"/>
    </source>
</evidence>
<keyword evidence="1 5" id="KW-0489">Methyltransferase</keyword>
<comment type="similarity">
    <text evidence="5 6">Belongs to the class I-like SAM-binding methyltransferase superfamily. C5-methyltransferase family.</text>
</comment>
<dbReference type="PROSITE" id="PS51679">
    <property type="entry name" value="SAM_MT_C5"/>
    <property type="match status" value="1"/>
</dbReference>
<evidence type="ECO:0000313" key="8">
    <source>
        <dbReference type="EMBL" id="EAM50770.1"/>
    </source>
</evidence>
<dbReference type="Gene3D" id="3.90.120.10">
    <property type="entry name" value="DNA Methylase, subunit A, domain 2"/>
    <property type="match status" value="1"/>
</dbReference>
<dbReference type="OrthoDB" id="9813719at2"/>
<feature type="active site" evidence="5">
    <location>
        <position position="83"/>
    </location>
</feature>
<dbReference type="SUPFAM" id="SSF53335">
    <property type="entry name" value="S-adenosyl-L-methionine-dependent methyltransferases"/>
    <property type="match status" value="1"/>
</dbReference>
<dbReference type="PANTHER" id="PTHR10629:SF52">
    <property type="entry name" value="DNA (CYTOSINE-5)-METHYLTRANSFERASE 1"/>
    <property type="match status" value="1"/>
</dbReference>
<gene>
    <name evidence="8" type="ORF">CwatDRAFT_3872</name>
</gene>
<dbReference type="PANTHER" id="PTHR10629">
    <property type="entry name" value="CYTOSINE-SPECIFIC METHYLTRANSFERASE"/>
    <property type="match status" value="1"/>
</dbReference>
<organism evidence="8 9">
    <name type="scientific">Crocosphaera watsonii WH 8501</name>
    <dbReference type="NCBI Taxonomy" id="165597"/>
    <lineage>
        <taxon>Bacteria</taxon>
        <taxon>Bacillati</taxon>
        <taxon>Cyanobacteriota</taxon>
        <taxon>Cyanophyceae</taxon>
        <taxon>Oscillatoriophycideae</taxon>
        <taxon>Chroococcales</taxon>
        <taxon>Aphanothecaceae</taxon>
        <taxon>Crocosphaera</taxon>
    </lineage>
</organism>
<keyword evidence="3 5" id="KW-0949">S-adenosyl-L-methionine</keyword>
<evidence type="ECO:0000256" key="3">
    <source>
        <dbReference type="ARBA" id="ARBA00022691"/>
    </source>
</evidence>
<dbReference type="KEGG" id="cwa:CwatDRAFT_3872"/>
<dbReference type="Pfam" id="PF00145">
    <property type="entry name" value="DNA_methylase"/>
    <property type="match status" value="1"/>
</dbReference>
<accession>Q4C3L0</accession>